<dbReference type="Gene3D" id="3.10.100.10">
    <property type="entry name" value="Mannose-Binding Protein A, subunit A"/>
    <property type="match status" value="1"/>
</dbReference>
<dbReference type="PRINTS" id="PR00722">
    <property type="entry name" value="CHYMOTRYPSIN"/>
</dbReference>
<accession>A0A1B6KNR8</accession>
<organism evidence="4">
    <name type="scientific">Graphocephala atropunctata</name>
    <dbReference type="NCBI Taxonomy" id="36148"/>
    <lineage>
        <taxon>Eukaryota</taxon>
        <taxon>Metazoa</taxon>
        <taxon>Ecdysozoa</taxon>
        <taxon>Arthropoda</taxon>
        <taxon>Hexapoda</taxon>
        <taxon>Insecta</taxon>
        <taxon>Pterygota</taxon>
        <taxon>Neoptera</taxon>
        <taxon>Paraneoptera</taxon>
        <taxon>Hemiptera</taxon>
        <taxon>Auchenorrhyncha</taxon>
        <taxon>Membracoidea</taxon>
        <taxon>Cicadellidae</taxon>
        <taxon>Cicadellinae</taxon>
        <taxon>Cicadellini</taxon>
        <taxon>Graphocephala</taxon>
    </lineage>
</organism>
<evidence type="ECO:0000259" key="2">
    <source>
        <dbReference type="PROSITE" id="PS50041"/>
    </source>
</evidence>
<evidence type="ECO:0000259" key="3">
    <source>
        <dbReference type="PROSITE" id="PS50240"/>
    </source>
</evidence>
<evidence type="ECO:0008006" key="5">
    <source>
        <dbReference type="Google" id="ProtNLM"/>
    </source>
</evidence>
<evidence type="ECO:0000256" key="1">
    <source>
        <dbReference type="ARBA" id="ARBA00023157"/>
    </source>
</evidence>
<dbReference type="Pfam" id="PF00089">
    <property type="entry name" value="Trypsin"/>
    <property type="match status" value="1"/>
</dbReference>
<dbReference type="InterPro" id="IPR009003">
    <property type="entry name" value="Peptidase_S1_PA"/>
</dbReference>
<gene>
    <name evidence="4" type="ORF">g.6094</name>
</gene>
<dbReference type="InterPro" id="IPR016187">
    <property type="entry name" value="CTDL_fold"/>
</dbReference>
<evidence type="ECO:0000313" key="4">
    <source>
        <dbReference type="EMBL" id="JAT13076.1"/>
    </source>
</evidence>
<dbReference type="Gene3D" id="2.40.10.10">
    <property type="entry name" value="Trypsin-like serine proteases"/>
    <property type="match status" value="1"/>
</dbReference>
<dbReference type="PROSITE" id="PS50240">
    <property type="entry name" value="TRYPSIN_DOM"/>
    <property type="match status" value="1"/>
</dbReference>
<dbReference type="PROSITE" id="PS50041">
    <property type="entry name" value="C_TYPE_LECTIN_2"/>
    <property type="match status" value="1"/>
</dbReference>
<dbReference type="InterPro" id="IPR001304">
    <property type="entry name" value="C-type_lectin-like"/>
</dbReference>
<dbReference type="AlphaFoldDB" id="A0A1B6KNR8"/>
<dbReference type="InterPro" id="IPR043504">
    <property type="entry name" value="Peptidase_S1_PA_chymotrypsin"/>
</dbReference>
<dbReference type="InterPro" id="IPR001314">
    <property type="entry name" value="Peptidase_S1A"/>
</dbReference>
<dbReference type="InterPro" id="IPR018114">
    <property type="entry name" value="TRYPSIN_HIS"/>
</dbReference>
<dbReference type="SMART" id="SM00020">
    <property type="entry name" value="Tryp_SPc"/>
    <property type="match status" value="1"/>
</dbReference>
<feature type="domain" description="C-type lectin" evidence="2">
    <location>
        <begin position="344"/>
        <end position="467"/>
    </location>
</feature>
<dbReference type="CDD" id="cd00037">
    <property type="entry name" value="CLECT"/>
    <property type="match status" value="1"/>
</dbReference>
<feature type="non-terminal residue" evidence="4">
    <location>
        <position position="1"/>
    </location>
</feature>
<dbReference type="InterPro" id="IPR001254">
    <property type="entry name" value="Trypsin_dom"/>
</dbReference>
<dbReference type="FunFam" id="2.40.10.10:FF:000068">
    <property type="entry name" value="transmembrane protease serine 2"/>
    <property type="match status" value="1"/>
</dbReference>
<protein>
    <recommendedName>
        <fullName evidence="5">C-type lectin domain-containing protein</fullName>
    </recommendedName>
</protein>
<dbReference type="Pfam" id="PF00059">
    <property type="entry name" value="Lectin_C"/>
    <property type="match status" value="1"/>
</dbReference>
<name>A0A1B6KNR8_9HEMI</name>
<dbReference type="InterPro" id="IPR016186">
    <property type="entry name" value="C-type_lectin-like/link_sf"/>
</dbReference>
<dbReference type="PANTHER" id="PTHR24252">
    <property type="entry name" value="ACROSIN-RELATED"/>
    <property type="match status" value="1"/>
</dbReference>
<reference evidence="4" key="1">
    <citation type="submission" date="2015-11" db="EMBL/GenBank/DDBJ databases">
        <title>De novo transcriptome assembly of four potential Pierce s Disease insect vectors from Arizona vineyards.</title>
        <authorList>
            <person name="Tassone E.E."/>
        </authorList>
    </citation>
    <scope>NUCLEOTIDE SEQUENCE</scope>
</reference>
<dbReference type="PANTHER" id="PTHR24252:SF7">
    <property type="entry name" value="HYALIN"/>
    <property type="match status" value="1"/>
</dbReference>
<sequence length="470" mass="52742">VDHCAMVFSIVQSVLVGLLVTLVVDTLSIPSDSFRCGVPDCGVSGRNLDNHEDLQLILNGEQARLGDFPWMVALYKKNEEGLWDHYCGGTLITPHIVLTAAHCVVISKSQLNPRDIRVGAGKVYRNYLEDEFTAALLGVREVVVPERYVGADHLLALDIALLDLHVSVQVTNTIRPACVDLSDNYNIIDDVAGYIAGWGKTETTTVSNYLQWGRQRYLSYQPCLEEIGNSGPNLRVLTNDKLCAVGIIGSKAGQGDSGGGFTTIRNGFHFVYGIISNAVPFNAQTVLFTDLTHDFHRLWLRDQCQRLSTNDRRPEQGMNVCGRRDNRDCPYYENCTVPCPPISPGSKVYRVLDQTVTFNEALALCLSKGWRLATVESKEENDLIYKEIRIHGKKTGYWTSGKHSNGKWLWLSTGKRVGYTDWSEYEPNQQNEPVNEGNVCLLILYEKDDSLIWIDYFCTSESYPVCEYFL</sequence>
<dbReference type="SUPFAM" id="SSF56436">
    <property type="entry name" value="C-type lectin-like"/>
    <property type="match status" value="1"/>
</dbReference>
<dbReference type="PROSITE" id="PS00134">
    <property type="entry name" value="TRYPSIN_HIS"/>
    <property type="match status" value="1"/>
</dbReference>
<dbReference type="GO" id="GO:0004252">
    <property type="term" value="F:serine-type endopeptidase activity"/>
    <property type="evidence" value="ECO:0007669"/>
    <property type="project" value="InterPro"/>
</dbReference>
<proteinExistence type="predicted"/>
<dbReference type="EMBL" id="GEBQ01026901">
    <property type="protein sequence ID" value="JAT13076.1"/>
    <property type="molecule type" value="Transcribed_RNA"/>
</dbReference>
<keyword evidence="1" id="KW-1015">Disulfide bond</keyword>
<dbReference type="SMART" id="SM00034">
    <property type="entry name" value="CLECT"/>
    <property type="match status" value="1"/>
</dbReference>
<dbReference type="SUPFAM" id="SSF50494">
    <property type="entry name" value="Trypsin-like serine proteases"/>
    <property type="match status" value="1"/>
</dbReference>
<dbReference type="CDD" id="cd00190">
    <property type="entry name" value="Tryp_SPc"/>
    <property type="match status" value="1"/>
</dbReference>
<feature type="domain" description="Peptidase S1" evidence="3">
    <location>
        <begin position="57"/>
        <end position="305"/>
    </location>
</feature>
<dbReference type="GO" id="GO:0006508">
    <property type="term" value="P:proteolysis"/>
    <property type="evidence" value="ECO:0007669"/>
    <property type="project" value="InterPro"/>
</dbReference>